<evidence type="ECO:0000256" key="7">
    <source>
        <dbReference type="ARBA" id="ARBA00023157"/>
    </source>
</evidence>
<evidence type="ECO:0000256" key="2">
    <source>
        <dbReference type="ARBA" id="ARBA00004613"/>
    </source>
</evidence>
<keyword evidence="7" id="KW-1015">Disulfide bond</keyword>
<feature type="compositionally biased region" description="Low complexity" evidence="9">
    <location>
        <begin position="190"/>
        <end position="211"/>
    </location>
</feature>
<evidence type="ECO:0000256" key="9">
    <source>
        <dbReference type="SAM" id="MobiDB-lite"/>
    </source>
</evidence>
<sequence length="398" mass="39953">MANWFFAIISICSPLSLAMNQQIIGPRITPSPSLLLHRRQSGLLPQCALSCVEDARIKSTDCNYGDLNCLCTGDNAVNMALGSSDCVINSCGKYAALGIFNQDFIACSLYLYTEARLLGTTVSIISTLLTTVNGLPVAFTIVAPLNTQAMGTTTRSGGVARTTAVAGSFSNPTSGGSGSGTNSGSGSGSGSASDPNSGVSGSSFPSGNGSGDGSISTGGAIAGIVVGCVLGTTMICAAAFLIYWYRKKAKIATLAATNTSGSPGGSGDTAAVGAVIPGDKPELESQSILATPSSPPSYSTPGVSPLHPPVQSPPSVMVGQDWHQPPPPNGQELSGSQVPLGGQSPPNVPLGGAAFAEVAATGVRPREMAGDAANPAGAEMPVQQYGHGPYEMPPNSGR</sequence>
<proteinExistence type="inferred from homology"/>
<evidence type="ECO:0000256" key="6">
    <source>
        <dbReference type="ARBA" id="ARBA00022729"/>
    </source>
</evidence>
<keyword evidence="10" id="KW-1133">Transmembrane helix</keyword>
<comment type="caution">
    <text evidence="13">The sequence shown here is derived from an EMBL/GenBank/DDBJ whole genome shotgun (WGS) entry which is preliminary data.</text>
</comment>
<evidence type="ECO:0000256" key="11">
    <source>
        <dbReference type="SAM" id="SignalP"/>
    </source>
</evidence>
<name>A0AAE0NGQ2_9PEZI</name>
<evidence type="ECO:0000256" key="5">
    <source>
        <dbReference type="ARBA" id="ARBA00022622"/>
    </source>
</evidence>
<dbReference type="GO" id="GO:0098552">
    <property type="term" value="C:side of membrane"/>
    <property type="evidence" value="ECO:0007669"/>
    <property type="project" value="UniProtKB-KW"/>
</dbReference>
<reference evidence="13" key="1">
    <citation type="journal article" date="2023" name="Mol. Phylogenet. Evol.">
        <title>Genome-scale phylogeny and comparative genomics of the fungal order Sordariales.</title>
        <authorList>
            <person name="Hensen N."/>
            <person name="Bonometti L."/>
            <person name="Westerberg I."/>
            <person name="Brannstrom I.O."/>
            <person name="Guillou S."/>
            <person name="Cros-Aarteil S."/>
            <person name="Calhoun S."/>
            <person name="Haridas S."/>
            <person name="Kuo A."/>
            <person name="Mondo S."/>
            <person name="Pangilinan J."/>
            <person name="Riley R."/>
            <person name="LaButti K."/>
            <person name="Andreopoulos B."/>
            <person name="Lipzen A."/>
            <person name="Chen C."/>
            <person name="Yan M."/>
            <person name="Daum C."/>
            <person name="Ng V."/>
            <person name="Clum A."/>
            <person name="Steindorff A."/>
            <person name="Ohm R.A."/>
            <person name="Martin F."/>
            <person name="Silar P."/>
            <person name="Natvig D.O."/>
            <person name="Lalanne C."/>
            <person name="Gautier V."/>
            <person name="Ament-Velasquez S.L."/>
            <person name="Kruys A."/>
            <person name="Hutchinson M.I."/>
            <person name="Powell A.J."/>
            <person name="Barry K."/>
            <person name="Miller A.N."/>
            <person name="Grigoriev I.V."/>
            <person name="Debuchy R."/>
            <person name="Gladieux P."/>
            <person name="Hiltunen Thoren M."/>
            <person name="Johannesson H."/>
        </authorList>
    </citation>
    <scope>NUCLEOTIDE SEQUENCE</scope>
    <source>
        <strain evidence="13">CBS 232.78</strain>
    </source>
</reference>
<feature type="signal peptide" evidence="11">
    <location>
        <begin position="1"/>
        <end position="18"/>
    </location>
</feature>
<protein>
    <recommendedName>
        <fullName evidence="12">CFEM domain-containing protein</fullName>
    </recommendedName>
</protein>
<accession>A0AAE0NGQ2</accession>
<keyword evidence="10" id="KW-0472">Membrane</keyword>
<keyword evidence="5" id="KW-0325">Glycoprotein</keyword>
<gene>
    <name evidence="13" type="ORF">B0H63DRAFT_545659</name>
</gene>
<organism evidence="13 14">
    <name type="scientific">Podospora didyma</name>
    <dbReference type="NCBI Taxonomy" id="330526"/>
    <lineage>
        <taxon>Eukaryota</taxon>
        <taxon>Fungi</taxon>
        <taxon>Dikarya</taxon>
        <taxon>Ascomycota</taxon>
        <taxon>Pezizomycotina</taxon>
        <taxon>Sordariomycetes</taxon>
        <taxon>Sordariomycetidae</taxon>
        <taxon>Sordariales</taxon>
        <taxon>Podosporaceae</taxon>
        <taxon>Podospora</taxon>
    </lineage>
</organism>
<feature type="compositionally biased region" description="Gly residues" evidence="9">
    <location>
        <begin position="175"/>
        <end position="189"/>
    </location>
</feature>
<evidence type="ECO:0000256" key="8">
    <source>
        <dbReference type="ARBA" id="ARBA00023288"/>
    </source>
</evidence>
<evidence type="ECO:0000256" key="1">
    <source>
        <dbReference type="ARBA" id="ARBA00004589"/>
    </source>
</evidence>
<comment type="subcellular location">
    <subcellularLocation>
        <location evidence="1">Membrane</location>
        <topology evidence="1">Lipid-anchor</topology>
        <topology evidence="1">GPI-anchor</topology>
    </subcellularLocation>
    <subcellularLocation>
        <location evidence="2">Secreted</location>
    </subcellularLocation>
</comment>
<dbReference type="Proteomes" id="UP001285441">
    <property type="component" value="Unassembled WGS sequence"/>
</dbReference>
<dbReference type="AlphaFoldDB" id="A0AAE0NGQ2"/>
<keyword evidence="10" id="KW-0812">Transmembrane</keyword>
<feature type="domain" description="CFEM" evidence="12">
    <location>
        <begin position="44"/>
        <end position="95"/>
    </location>
</feature>
<keyword evidence="8" id="KW-0449">Lipoprotein</keyword>
<evidence type="ECO:0000256" key="10">
    <source>
        <dbReference type="SAM" id="Phobius"/>
    </source>
</evidence>
<feature type="region of interest" description="Disordered" evidence="9">
    <location>
        <begin position="283"/>
        <end position="353"/>
    </location>
</feature>
<keyword evidence="4" id="KW-0964">Secreted</keyword>
<comment type="similarity">
    <text evidence="3">Belongs to the RBT5 family.</text>
</comment>
<keyword evidence="6 11" id="KW-0732">Signal</keyword>
<keyword evidence="5" id="KW-0336">GPI-anchor</keyword>
<keyword evidence="14" id="KW-1185">Reference proteome</keyword>
<evidence type="ECO:0000256" key="3">
    <source>
        <dbReference type="ARBA" id="ARBA00010031"/>
    </source>
</evidence>
<evidence type="ECO:0000313" key="14">
    <source>
        <dbReference type="Proteomes" id="UP001285441"/>
    </source>
</evidence>
<feature type="compositionally biased region" description="Low complexity" evidence="9">
    <location>
        <begin position="296"/>
        <end position="305"/>
    </location>
</feature>
<feature type="transmembrane region" description="Helical" evidence="10">
    <location>
        <begin position="220"/>
        <end position="245"/>
    </location>
</feature>
<dbReference type="Pfam" id="PF05730">
    <property type="entry name" value="CFEM"/>
    <property type="match status" value="1"/>
</dbReference>
<feature type="region of interest" description="Disordered" evidence="9">
    <location>
        <begin position="366"/>
        <end position="398"/>
    </location>
</feature>
<reference evidence="13" key="2">
    <citation type="submission" date="2023-06" db="EMBL/GenBank/DDBJ databases">
        <authorList>
            <consortium name="Lawrence Berkeley National Laboratory"/>
            <person name="Haridas S."/>
            <person name="Hensen N."/>
            <person name="Bonometti L."/>
            <person name="Westerberg I."/>
            <person name="Brannstrom I.O."/>
            <person name="Guillou S."/>
            <person name="Cros-Aarteil S."/>
            <person name="Calhoun S."/>
            <person name="Kuo A."/>
            <person name="Mondo S."/>
            <person name="Pangilinan J."/>
            <person name="Riley R."/>
            <person name="LaButti K."/>
            <person name="Andreopoulos B."/>
            <person name="Lipzen A."/>
            <person name="Chen C."/>
            <person name="Yanf M."/>
            <person name="Daum C."/>
            <person name="Ng V."/>
            <person name="Clum A."/>
            <person name="Steindorff A."/>
            <person name="Ohm R."/>
            <person name="Martin F."/>
            <person name="Silar P."/>
            <person name="Natvig D."/>
            <person name="Lalanne C."/>
            <person name="Gautier V."/>
            <person name="Ament-velasquez S.L."/>
            <person name="Kruys A."/>
            <person name="Hutchinson M.I."/>
            <person name="Powell A.J."/>
            <person name="Barry K."/>
            <person name="Miller A.N."/>
            <person name="Grigoriev I.V."/>
            <person name="Debuchy R."/>
            <person name="Gladieux P."/>
            <person name="Thoren M.H."/>
            <person name="Johannesson H."/>
        </authorList>
    </citation>
    <scope>NUCLEOTIDE SEQUENCE</scope>
    <source>
        <strain evidence="13">CBS 232.78</strain>
    </source>
</reference>
<evidence type="ECO:0000256" key="4">
    <source>
        <dbReference type="ARBA" id="ARBA00022525"/>
    </source>
</evidence>
<feature type="region of interest" description="Disordered" evidence="9">
    <location>
        <begin position="168"/>
        <end position="211"/>
    </location>
</feature>
<dbReference type="EMBL" id="JAULSW010000005">
    <property type="protein sequence ID" value="KAK3381193.1"/>
    <property type="molecule type" value="Genomic_DNA"/>
</dbReference>
<dbReference type="InterPro" id="IPR008427">
    <property type="entry name" value="Extracellular_membr_CFEM_dom"/>
</dbReference>
<evidence type="ECO:0000313" key="13">
    <source>
        <dbReference type="EMBL" id="KAK3381193.1"/>
    </source>
</evidence>
<evidence type="ECO:0000259" key="12">
    <source>
        <dbReference type="Pfam" id="PF05730"/>
    </source>
</evidence>
<dbReference type="GO" id="GO:0005576">
    <property type="term" value="C:extracellular region"/>
    <property type="evidence" value="ECO:0007669"/>
    <property type="project" value="UniProtKB-SubCell"/>
</dbReference>
<feature type="chain" id="PRO_5042089329" description="CFEM domain-containing protein" evidence="11">
    <location>
        <begin position="19"/>
        <end position="398"/>
    </location>
</feature>